<proteinExistence type="predicted"/>
<dbReference type="EMBL" id="JAPDRL010000715">
    <property type="protein sequence ID" value="KAJ9650197.1"/>
    <property type="molecule type" value="Genomic_DNA"/>
</dbReference>
<evidence type="ECO:0000313" key="2">
    <source>
        <dbReference type="EMBL" id="KAJ9650197.1"/>
    </source>
</evidence>
<organism evidence="2 3">
    <name type="scientific">Coniosporium apollinis</name>
    <dbReference type="NCBI Taxonomy" id="61459"/>
    <lineage>
        <taxon>Eukaryota</taxon>
        <taxon>Fungi</taxon>
        <taxon>Dikarya</taxon>
        <taxon>Ascomycota</taxon>
        <taxon>Pezizomycotina</taxon>
        <taxon>Dothideomycetes</taxon>
        <taxon>Dothideomycetes incertae sedis</taxon>
        <taxon>Coniosporium</taxon>
    </lineage>
</organism>
<feature type="non-terminal residue" evidence="2">
    <location>
        <position position="153"/>
    </location>
</feature>
<reference evidence="2" key="1">
    <citation type="submission" date="2022-10" db="EMBL/GenBank/DDBJ databases">
        <title>Culturing micro-colonial fungi from biological soil crusts in the Mojave desert and describing Neophaeococcomyces mojavensis, and introducing the new genera and species Taxawa tesnikishii.</title>
        <authorList>
            <person name="Kurbessoian T."/>
            <person name="Stajich J.E."/>
        </authorList>
    </citation>
    <scope>NUCLEOTIDE SEQUENCE</scope>
    <source>
        <strain evidence="2">TK_1</strain>
    </source>
</reference>
<protein>
    <submittedName>
        <fullName evidence="2">Uncharacterized protein</fullName>
    </submittedName>
</protein>
<name>A0ABQ9NEQ4_9PEZI</name>
<evidence type="ECO:0000256" key="1">
    <source>
        <dbReference type="SAM" id="MobiDB-lite"/>
    </source>
</evidence>
<keyword evidence="3" id="KW-1185">Reference proteome</keyword>
<evidence type="ECO:0000313" key="3">
    <source>
        <dbReference type="Proteomes" id="UP001172684"/>
    </source>
</evidence>
<sequence length="153" mass="16296">MVSLETINVGQAPNDKKGDPLRNAMQKVNLNFNALNTAIQGVLDGKGQAGGYASLGADARLLLAQAPILYSTRLPSAAHDLNTYVTPGVYFQSANSGANAGTNYPESVAGFLEVLGENTSGVMQRYTTRTTTAANQRVYLRIQTGTVGTWLDW</sequence>
<dbReference type="CDD" id="cd19958">
    <property type="entry name" value="pyocin_knob"/>
    <property type="match status" value="1"/>
</dbReference>
<feature type="compositionally biased region" description="Polar residues" evidence="1">
    <location>
        <begin position="1"/>
        <end position="11"/>
    </location>
</feature>
<accession>A0ABQ9NEQ4</accession>
<feature type="region of interest" description="Disordered" evidence="1">
    <location>
        <begin position="1"/>
        <end position="21"/>
    </location>
</feature>
<gene>
    <name evidence="2" type="ORF">H2201_009314</name>
</gene>
<dbReference type="Proteomes" id="UP001172684">
    <property type="component" value="Unassembled WGS sequence"/>
</dbReference>
<comment type="caution">
    <text evidence="2">The sequence shown here is derived from an EMBL/GenBank/DDBJ whole genome shotgun (WGS) entry which is preliminary data.</text>
</comment>